<feature type="compositionally biased region" description="Basic residues" evidence="8">
    <location>
        <begin position="206"/>
        <end position="217"/>
    </location>
</feature>
<feature type="binding site" evidence="7">
    <location>
        <position position="268"/>
    </location>
    <ligand>
        <name>FMN</name>
        <dbReference type="ChEBI" id="CHEBI:58210"/>
    </ligand>
</feature>
<sequence>MEKDGTTPADLDEALMTIADLKEAASAKMPQTVREYFNGGSMDMITLRENEKAFDRFKIRPRILSNVANIDTSITILGAKVKLPFGFSPAAMHCLAHPDGEKATSRAAAKCGIPMALSTYSTVSLEDVRREGGANPYAFQLSILKDRDMTLDWIKRAEEAGYKALFITVDAPVLGRRLNEKPGKKFELPDGLSLPNLAPRSDKGRHEHKTAAPHRSYHIAGRDPSNSWESVIAWVKANTHLEIWLKGVYTPEDVLLAIHHGLDGVIISNHGGRQLDGVPATVDALPECAAVADGRIKVGIDGGIRRGTDIFKALALGADVCFMGRVPLWGLAYNGQDGVEWAVQTLENELRLTMALAGCASIKDITRQHLSVIGANGLLCKL</sequence>
<evidence type="ECO:0000256" key="1">
    <source>
        <dbReference type="ARBA" id="ARBA00001917"/>
    </source>
</evidence>
<dbReference type="InterPro" id="IPR013785">
    <property type="entry name" value="Aldolase_TIM"/>
</dbReference>
<reference evidence="10" key="1">
    <citation type="journal article" date="2019" name="Beilstein J. Org. Chem.">
        <title>Nanangenines: drimane sesquiterpenoids as the dominant metabolite cohort of a novel Australian fungus, Aspergillus nanangensis.</title>
        <authorList>
            <person name="Lacey H.J."/>
            <person name="Gilchrist C.L.M."/>
            <person name="Crombie A."/>
            <person name="Kalaitzis J.A."/>
            <person name="Vuong D."/>
            <person name="Rutledge P.J."/>
            <person name="Turner P."/>
            <person name="Pitt J.I."/>
            <person name="Lacey E."/>
            <person name="Chooi Y.H."/>
            <person name="Piggott A.M."/>
        </authorList>
    </citation>
    <scope>NUCLEOTIDE SEQUENCE</scope>
    <source>
        <strain evidence="10">MST-FP2251</strain>
    </source>
</reference>
<feature type="binding site" evidence="7">
    <location>
        <position position="118"/>
    </location>
    <ligand>
        <name>FMN</name>
        <dbReference type="ChEBI" id="CHEBI:58210"/>
    </ligand>
</feature>
<feature type="binding site" evidence="7">
    <location>
        <begin position="324"/>
        <end position="325"/>
    </location>
    <ligand>
        <name>FMN</name>
        <dbReference type="ChEBI" id="CHEBI:58210"/>
    </ligand>
</feature>
<feature type="binding site" evidence="7">
    <location>
        <position position="246"/>
    </location>
    <ligand>
        <name>FMN</name>
        <dbReference type="ChEBI" id="CHEBI:58210"/>
    </ligand>
</feature>
<dbReference type="Proteomes" id="UP001194746">
    <property type="component" value="Unassembled WGS sequence"/>
</dbReference>
<feature type="binding site" evidence="7">
    <location>
        <position position="36"/>
    </location>
    <ligand>
        <name>glyoxylate</name>
        <dbReference type="ChEBI" id="CHEBI:36655"/>
    </ligand>
</feature>
<evidence type="ECO:0000313" key="11">
    <source>
        <dbReference type="Proteomes" id="UP001194746"/>
    </source>
</evidence>
<dbReference type="InterPro" id="IPR000262">
    <property type="entry name" value="FMN-dep_DH"/>
</dbReference>
<dbReference type="GO" id="GO:0010181">
    <property type="term" value="F:FMN binding"/>
    <property type="evidence" value="ECO:0007669"/>
    <property type="project" value="InterPro"/>
</dbReference>
<feature type="binding site" evidence="7">
    <location>
        <position position="273"/>
    </location>
    <ligand>
        <name>glyoxylate</name>
        <dbReference type="ChEBI" id="CHEBI:36655"/>
    </ligand>
</feature>
<evidence type="ECO:0000256" key="3">
    <source>
        <dbReference type="ARBA" id="ARBA00024042"/>
    </source>
</evidence>
<dbReference type="FunFam" id="3.20.20.70:FF:000056">
    <property type="entry name" value="hydroxyacid oxidase 2"/>
    <property type="match status" value="1"/>
</dbReference>
<dbReference type="PROSITE" id="PS51349">
    <property type="entry name" value="FMN_HYDROXY_ACID_DH_2"/>
    <property type="match status" value="1"/>
</dbReference>
<feature type="binding site" evidence="7">
    <location>
        <position position="270"/>
    </location>
    <ligand>
        <name>glyoxylate</name>
        <dbReference type="ChEBI" id="CHEBI:36655"/>
    </ligand>
</feature>
<dbReference type="PANTHER" id="PTHR10578:SF149">
    <property type="entry name" value="2-HYDROXYACID OXIDASE 2"/>
    <property type="match status" value="1"/>
</dbReference>
<evidence type="ECO:0000256" key="4">
    <source>
        <dbReference type="ARBA" id="ARBA00073420"/>
    </source>
</evidence>
<dbReference type="AlphaFoldDB" id="A0AAD4GVW2"/>
<keyword evidence="2" id="KW-0560">Oxidoreductase</keyword>
<evidence type="ECO:0000256" key="6">
    <source>
        <dbReference type="PIRSR" id="PIRSR000138-1"/>
    </source>
</evidence>
<feature type="binding site" evidence="7">
    <location>
        <begin position="89"/>
        <end position="91"/>
    </location>
    <ligand>
        <name>FMN</name>
        <dbReference type="ChEBI" id="CHEBI:58210"/>
    </ligand>
</feature>
<keyword evidence="7" id="KW-0285">Flavoprotein</keyword>
<dbReference type="PANTHER" id="PTHR10578">
    <property type="entry name" value="S -2-HYDROXY-ACID OXIDASE-RELATED"/>
    <property type="match status" value="1"/>
</dbReference>
<evidence type="ECO:0000259" key="9">
    <source>
        <dbReference type="PROSITE" id="PS51349"/>
    </source>
</evidence>
<proteinExistence type="inferred from homology"/>
<organism evidence="10 11">
    <name type="scientific">Aspergillus nanangensis</name>
    <dbReference type="NCBI Taxonomy" id="2582783"/>
    <lineage>
        <taxon>Eukaryota</taxon>
        <taxon>Fungi</taxon>
        <taxon>Dikarya</taxon>
        <taxon>Ascomycota</taxon>
        <taxon>Pezizomycotina</taxon>
        <taxon>Eurotiomycetes</taxon>
        <taxon>Eurotiomycetidae</taxon>
        <taxon>Eurotiales</taxon>
        <taxon>Aspergillaceae</taxon>
        <taxon>Aspergillus</taxon>
        <taxon>Aspergillus subgen. Circumdati</taxon>
    </lineage>
</organism>
<dbReference type="Gene3D" id="3.20.20.70">
    <property type="entry name" value="Aldolase class I"/>
    <property type="match status" value="1"/>
</dbReference>
<dbReference type="PROSITE" id="PS00557">
    <property type="entry name" value="FMN_HYDROXY_ACID_DH_1"/>
    <property type="match status" value="1"/>
</dbReference>
<dbReference type="CDD" id="cd02809">
    <property type="entry name" value="alpha_hydroxyacid_oxid_FMN"/>
    <property type="match status" value="1"/>
</dbReference>
<comment type="similarity">
    <text evidence="3">Belongs to the FMN-dependent alpha-hydroxy acid dehydrogenase family.</text>
</comment>
<keyword evidence="11" id="KW-1185">Reference proteome</keyword>
<feature type="domain" description="FMN hydroxy acid dehydrogenase" evidence="9">
    <location>
        <begin position="10"/>
        <end position="375"/>
    </location>
</feature>
<dbReference type="InterPro" id="IPR037396">
    <property type="entry name" value="FMN_HAD"/>
</dbReference>
<evidence type="ECO:0000256" key="5">
    <source>
        <dbReference type="ARBA" id="ARBA00083297"/>
    </source>
</evidence>
<evidence type="ECO:0000256" key="8">
    <source>
        <dbReference type="SAM" id="MobiDB-lite"/>
    </source>
</evidence>
<dbReference type="PIRSF" id="PIRSF000138">
    <property type="entry name" value="Al-hdrx_acd_dh"/>
    <property type="match status" value="1"/>
</dbReference>
<dbReference type="GO" id="GO:0016491">
    <property type="term" value="F:oxidoreductase activity"/>
    <property type="evidence" value="ECO:0007669"/>
    <property type="project" value="UniProtKB-KW"/>
</dbReference>
<evidence type="ECO:0000256" key="7">
    <source>
        <dbReference type="PIRSR" id="PIRSR000138-2"/>
    </source>
</evidence>
<feature type="region of interest" description="Disordered" evidence="8">
    <location>
        <begin position="189"/>
        <end position="219"/>
    </location>
</feature>
<dbReference type="EMBL" id="VCAU01000020">
    <property type="protein sequence ID" value="KAF9891252.1"/>
    <property type="molecule type" value="Genomic_DNA"/>
</dbReference>
<feature type="active site" description="Proton acceptor" evidence="6">
    <location>
        <position position="270"/>
    </location>
</feature>
<name>A0AAD4GVW2_ASPNN</name>
<evidence type="ECO:0000313" key="10">
    <source>
        <dbReference type="EMBL" id="KAF9891252.1"/>
    </source>
</evidence>
<feature type="binding site" evidence="7">
    <location>
        <position position="140"/>
    </location>
    <ligand>
        <name>FMN</name>
        <dbReference type="ChEBI" id="CHEBI:58210"/>
    </ligand>
</feature>
<dbReference type="SUPFAM" id="SSF51395">
    <property type="entry name" value="FMN-linked oxidoreductases"/>
    <property type="match status" value="1"/>
</dbReference>
<reference evidence="10" key="2">
    <citation type="submission" date="2020-02" db="EMBL/GenBank/DDBJ databases">
        <authorList>
            <person name="Gilchrist C.L.M."/>
            <person name="Chooi Y.-H."/>
        </authorList>
    </citation>
    <scope>NUCLEOTIDE SEQUENCE</scope>
    <source>
        <strain evidence="10">MST-FP2251</strain>
    </source>
</reference>
<dbReference type="GO" id="GO:0005737">
    <property type="term" value="C:cytoplasm"/>
    <property type="evidence" value="ECO:0007669"/>
    <property type="project" value="UniProtKB-ARBA"/>
</dbReference>
<feature type="binding site" evidence="7">
    <location>
        <position position="168"/>
    </location>
    <ligand>
        <name>FMN</name>
        <dbReference type="ChEBI" id="CHEBI:58210"/>
    </ligand>
</feature>
<comment type="caution">
    <text evidence="10">The sequence shown here is derived from an EMBL/GenBank/DDBJ whole genome shotgun (WGS) entry which is preliminary data.</text>
</comment>
<feature type="binding site" evidence="7">
    <location>
        <position position="177"/>
    </location>
    <ligand>
        <name>glyoxylate</name>
        <dbReference type="ChEBI" id="CHEBI:36655"/>
    </ligand>
</feature>
<accession>A0AAD4GVW2</accession>
<keyword evidence="7" id="KW-0288">FMN</keyword>
<evidence type="ECO:0000256" key="2">
    <source>
        <dbReference type="ARBA" id="ARBA00023002"/>
    </source>
</evidence>
<dbReference type="InterPro" id="IPR012133">
    <property type="entry name" value="Alpha-hydoxy_acid_DH_FMN"/>
</dbReference>
<gene>
    <name evidence="10" type="primary">HAO1_1</name>
    <name evidence="10" type="ORF">FE257_004816</name>
</gene>
<feature type="binding site" evidence="7">
    <location>
        <begin position="301"/>
        <end position="305"/>
    </location>
    <ligand>
        <name>FMN</name>
        <dbReference type="ChEBI" id="CHEBI:58210"/>
    </ligand>
</feature>
<protein>
    <recommendedName>
        <fullName evidence="4">Oxidase FUB9</fullName>
    </recommendedName>
    <alternativeName>
        <fullName evidence="5">Fusaric acid biosynthesis protein 9</fullName>
    </alternativeName>
</protein>
<dbReference type="Pfam" id="PF01070">
    <property type="entry name" value="FMN_dh"/>
    <property type="match status" value="1"/>
</dbReference>
<comment type="cofactor">
    <cofactor evidence="1">
        <name>FMN</name>
        <dbReference type="ChEBI" id="CHEBI:58210"/>
    </cofactor>
</comment>
<dbReference type="InterPro" id="IPR008259">
    <property type="entry name" value="FMN_hydac_DH_AS"/>
</dbReference>